<dbReference type="AlphaFoldDB" id="A0A7I8LI82"/>
<organism evidence="1 2">
    <name type="scientific">Spirodela intermedia</name>
    <name type="common">Intermediate duckweed</name>
    <dbReference type="NCBI Taxonomy" id="51605"/>
    <lineage>
        <taxon>Eukaryota</taxon>
        <taxon>Viridiplantae</taxon>
        <taxon>Streptophyta</taxon>
        <taxon>Embryophyta</taxon>
        <taxon>Tracheophyta</taxon>
        <taxon>Spermatophyta</taxon>
        <taxon>Magnoliopsida</taxon>
        <taxon>Liliopsida</taxon>
        <taxon>Araceae</taxon>
        <taxon>Lemnoideae</taxon>
        <taxon>Spirodela</taxon>
    </lineage>
</organism>
<dbReference type="InterPro" id="IPR006873">
    <property type="entry name" value="DUF620"/>
</dbReference>
<dbReference type="PANTHER" id="PTHR31300">
    <property type="entry name" value="LIPASE"/>
    <property type="match status" value="1"/>
</dbReference>
<name>A0A7I8LI82_SPIIN</name>
<dbReference type="Proteomes" id="UP000663760">
    <property type="component" value="Chromosome 15"/>
</dbReference>
<dbReference type="Pfam" id="PF04788">
    <property type="entry name" value="DUF620"/>
    <property type="match status" value="1"/>
</dbReference>
<proteinExistence type="predicted"/>
<dbReference type="OrthoDB" id="1863180at2759"/>
<sequence>MGLRGRSRSYRGCVQQLTPLMEGPDPEEQGECGKKESSWDSIRAWVRTHMDRSGTAPFSGRFPASCSTSSSKKVDLQLTLGVLGCPLAPIPLPEEPVHRHLSLEGTSLEVSSAGYIIQQYLAATGCLKLRRSPKNVYTAGTVKMSCWEMETSSRRMHARNAPARLAGEGGGCFVLWQMSPAMWSVELVVAGCKVVAGSNGKIVWRHLPWLGSHAARGPLRPLRRIIQGLDPKSTAGMFVEAQCVGEKRRGGDDCFVLKAAADPAAVARRSEGPAEVIRHVLYGYFSQKSGLLVCMEDSHLARVKTTDRDAPLYWETTIESTIDDYREVDGVLVAHRGRSVATIFRFGEGASRHTRTRMEELWRIDDVAFDVPGLSGDYFIPPEEILVSLNNSL</sequence>
<accession>A0A7I8LI82</accession>
<keyword evidence="2" id="KW-1185">Reference proteome</keyword>
<protein>
    <submittedName>
        <fullName evidence="1">Uncharacterized protein</fullName>
    </submittedName>
</protein>
<dbReference type="PANTHER" id="PTHR31300:SF34">
    <property type="entry name" value="PLANT_T8K14-16 PROTEIN"/>
    <property type="match status" value="1"/>
</dbReference>
<dbReference type="EMBL" id="LR746278">
    <property type="protein sequence ID" value="CAA7409028.1"/>
    <property type="molecule type" value="Genomic_DNA"/>
</dbReference>
<evidence type="ECO:0000313" key="2">
    <source>
        <dbReference type="Proteomes" id="UP000663760"/>
    </source>
</evidence>
<gene>
    <name evidence="1" type="ORF">SI8410_15019706</name>
</gene>
<reference evidence="1" key="1">
    <citation type="submission" date="2020-02" db="EMBL/GenBank/DDBJ databases">
        <authorList>
            <person name="Scholz U."/>
            <person name="Mascher M."/>
            <person name="Fiebig A."/>
        </authorList>
    </citation>
    <scope>NUCLEOTIDE SEQUENCE</scope>
</reference>
<evidence type="ECO:0000313" key="1">
    <source>
        <dbReference type="EMBL" id="CAA7409028.1"/>
    </source>
</evidence>